<dbReference type="EnsemblProtists" id="EKX36332">
    <property type="protein sequence ID" value="EKX36332"/>
    <property type="gene ID" value="GUITHDRAFT_145801"/>
</dbReference>
<comment type="cofactor">
    <cofactor evidence="1">
        <name>Zn(2+)</name>
        <dbReference type="ChEBI" id="CHEBI:29105"/>
    </cofactor>
</comment>
<gene>
    <name evidence="6" type="ORF">GUITHDRAFT_145801</name>
</gene>
<dbReference type="PANTHER" id="PTHR12756">
    <property type="entry name" value="CYTOSOLIC CARBOXYPEPTIDASE"/>
    <property type="match status" value="1"/>
</dbReference>
<dbReference type="GO" id="GO:0004181">
    <property type="term" value="F:metallocarboxypeptidase activity"/>
    <property type="evidence" value="ECO:0007669"/>
    <property type="project" value="InterPro"/>
</dbReference>
<feature type="domain" description="Peptidase M14" evidence="5">
    <location>
        <begin position="1"/>
        <end position="188"/>
    </location>
</feature>
<evidence type="ECO:0000256" key="4">
    <source>
        <dbReference type="SAM" id="MobiDB-lite"/>
    </source>
</evidence>
<proteinExistence type="inferred from homology"/>
<dbReference type="PROSITE" id="PS52035">
    <property type="entry name" value="PEPTIDASE_M14"/>
    <property type="match status" value="1"/>
</dbReference>
<feature type="active site" description="Proton donor/acceptor" evidence="3">
    <location>
        <position position="152"/>
    </location>
</feature>
<name>L1IJR4_GUITC</name>
<evidence type="ECO:0000313" key="6">
    <source>
        <dbReference type="EMBL" id="EKX36332.1"/>
    </source>
</evidence>
<dbReference type="EMBL" id="JH993075">
    <property type="protein sequence ID" value="EKX36332.1"/>
    <property type="molecule type" value="Genomic_DNA"/>
</dbReference>
<feature type="non-terminal residue" evidence="6">
    <location>
        <position position="1"/>
    </location>
</feature>
<feature type="compositionally biased region" description="Basic residues" evidence="4">
    <location>
        <begin position="290"/>
        <end position="300"/>
    </location>
</feature>
<dbReference type="HOGENOM" id="CLU_688104_0_0_1"/>
<dbReference type="Gene3D" id="3.40.630.10">
    <property type="entry name" value="Zn peptidases"/>
    <property type="match status" value="1"/>
</dbReference>
<dbReference type="InterPro" id="IPR000834">
    <property type="entry name" value="Peptidase_M14"/>
</dbReference>
<evidence type="ECO:0000313" key="8">
    <source>
        <dbReference type="Proteomes" id="UP000011087"/>
    </source>
</evidence>
<dbReference type="AlphaFoldDB" id="L1IJR4"/>
<dbReference type="Proteomes" id="UP000011087">
    <property type="component" value="Unassembled WGS sequence"/>
</dbReference>
<evidence type="ECO:0000256" key="3">
    <source>
        <dbReference type="PROSITE-ProRule" id="PRU01379"/>
    </source>
</evidence>
<comment type="similarity">
    <text evidence="2 3">Belongs to the peptidase M14 family.</text>
</comment>
<dbReference type="KEGG" id="gtt:GUITHDRAFT_145801"/>
<dbReference type="OrthoDB" id="10253041at2759"/>
<evidence type="ECO:0000256" key="2">
    <source>
        <dbReference type="ARBA" id="ARBA00005988"/>
    </source>
</evidence>
<reference evidence="7" key="3">
    <citation type="submission" date="2016-03" db="UniProtKB">
        <authorList>
            <consortium name="EnsemblProtists"/>
        </authorList>
    </citation>
    <scope>IDENTIFICATION</scope>
</reference>
<dbReference type="SUPFAM" id="SSF53187">
    <property type="entry name" value="Zn-dependent exopeptidases"/>
    <property type="match status" value="1"/>
</dbReference>
<accession>L1IJR4</accession>
<organism evidence="6">
    <name type="scientific">Guillardia theta (strain CCMP2712)</name>
    <name type="common">Cryptophyte</name>
    <dbReference type="NCBI Taxonomy" id="905079"/>
    <lineage>
        <taxon>Eukaryota</taxon>
        <taxon>Cryptophyceae</taxon>
        <taxon>Pyrenomonadales</taxon>
        <taxon>Geminigeraceae</taxon>
        <taxon>Guillardia</taxon>
    </lineage>
</organism>
<sequence>PSLDAKILRDNFVFKVIPMLNPDGVINGNYRCSLSGQDLNRQWLSPSRSLHPTIFFTKMLLKRLTQEREVAMYCDLHGHSRKKNVFIYGCDNKARGSQHLRLRERIFPRLLWQNSECFSFTDCSFKVQRCKEATGRVVVRREFDILNSFTLECSFAGTNFGAKAGQHMKVEDLERMGAVLCSTLLDLWDPDQSAVICLSPAPPPAFSLLPPPLPPLCCVEAPSCTLFLLSPFCLSAASLLLYSTLIVPLPRRQVEAIHKELLLLYPEDDKDLDSSGEDSSSDDDLPSKSGKGKGKGGKQRGKQEETLPGMVQRAIEARSISHAPASSKSVQSILDRKASRRLTSKEKEEAGRAGGKRGDPTVEVGRSSPAPGKSELAISYSRSLMSRITESINSLAPDMTN</sequence>
<dbReference type="eggNOG" id="KOG3641">
    <property type="taxonomic scope" value="Eukaryota"/>
</dbReference>
<feature type="compositionally biased region" description="Basic and acidic residues" evidence="4">
    <location>
        <begin position="343"/>
        <end position="360"/>
    </location>
</feature>
<protein>
    <recommendedName>
        <fullName evidence="5">Peptidase M14 domain-containing protein</fullName>
    </recommendedName>
</protein>
<feature type="region of interest" description="Disordered" evidence="4">
    <location>
        <begin position="319"/>
        <end position="376"/>
    </location>
</feature>
<dbReference type="GO" id="GO:0008270">
    <property type="term" value="F:zinc ion binding"/>
    <property type="evidence" value="ECO:0007669"/>
    <property type="project" value="InterPro"/>
</dbReference>
<evidence type="ECO:0000259" key="5">
    <source>
        <dbReference type="PROSITE" id="PS52035"/>
    </source>
</evidence>
<dbReference type="PaxDb" id="55529-EKX36332"/>
<dbReference type="PANTHER" id="PTHR12756:SF11">
    <property type="entry name" value="CYTOSOLIC CARBOXYPEPTIDASE 1"/>
    <property type="match status" value="1"/>
</dbReference>
<reference evidence="8" key="2">
    <citation type="submission" date="2012-11" db="EMBL/GenBank/DDBJ databases">
        <authorList>
            <person name="Kuo A."/>
            <person name="Curtis B.A."/>
            <person name="Tanifuji G."/>
            <person name="Burki F."/>
            <person name="Gruber A."/>
            <person name="Irimia M."/>
            <person name="Maruyama S."/>
            <person name="Arias M.C."/>
            <person name="Ball S.G."/>
            <person name="Gile G.H."/>
            <person name="Hirakawa Y."/>
            <person name="Hopkins J.F."/>
            <person name="Rensing S.A."/>
            <person name="Schmutz J."/>
            <person name="Symeonidi A."/>
            <person name="Elias M."/>
            <person name="Eveleigh R.J."/>
            <person name="Herman E.K."/>
            <person name="Klute M.J."/>
            <person name="Nakayama T."/>
            <person name="Obornik M."/>
            <person name="Reyes-Prieto A."/>
            <person name="Armbrust E.V."/>
            <person name="Aves S.J."/>
            <person name="Beiko R.G."/>
            <person name="Coutinho P."/>
            <person name="Dacks J.B."/>
            <person name="Durnford D.G."/>
            <person name="Fast N.M."/>
            <person name="Green B.R."/>
            <person name="Grisdale C."/>
            <person name="Hempe F."/>
            <person name="Henrissat B."/>
            <person name="Hoppner M.P."/>
            <person name="Ishida K.-I."/>
            <person name="Kim E."/>
            <person name="Koreny L."/>
            <person name="Kroth P.G."/>
            <person name="Liu Y."/>
            <person name="Malik S.-B."/>
            <person name="Maier U.G."/>
            <person name="McRose D."/>
            <person name="Mock T."/>
            <person name="Neilson J.A."/>
            <person name="Onodera N.T."/>
            <person name="Poole A.M."/>
            <person name="Pritham E.J."/>
            <person name="Richards T.A."/>
            <person name="Rocap G."/>
            <person name="Roy S.W."/>
            <person name="Sarai C."/>
            <person name="Schaack S."/>
            <person name="Shirato S."/>
            <person name="Slamovits C.H."/>
            <person name="Spencer D.F."/>
            <person name="Suzuki S."/>
            <person name="Worden A.Z."/>
            <person name="Zauner S."/>
            <person name="Barry K."/>
            <person name="Bell C."/>
            <person name="Bharti A.K."/>
            <person name="Crow J.A."/>
            <person name="Grimwood J."/>
            <person name="Kramer R."/>
            <person name="Lindquist E."/>
            <person name="Lucas S."/>
            <person name="Salamov A."/>
            <person name="McFadden G.I."/>
            <person name="Lane C.E."/>
            <person name="Keeling P.J."/>
            <person name="Gray M.W."/>
            <person name="Grigoriev I.V."/>
            <person name="Archibald J.M."/>
        </authorList>
    </citation>
    <scope>NUCLEOTIDE SEQUENCE</scope>
    <source>
        <strain evidence="8">CCMP2712</strain>
    </source>
</reference>
<dbReference type="GeneID" id="17293092"/>
<dbReference type="RefSeq" id="XP_005823312.1">
    <property type="nucleotide sequence ID" value="XM_005823255.1"/>
</dbReference>
<reference evidence="6 8" key="1">
    <citation type="journal article" date="2012" name="Nature">
        <title>Algal genomes reveal evolutionary mosaicism and the fate of nucleomorphs.</title>
        <authorList>
            <consortium name="DOE Joint Genome Institute"/>
            <person name="Curtis B.A."/>
            <person name="Tanifuji G."/>
            <person name="Burki F."/>
            <person name="Gruber A."/>
            <person name="Irimia M."/>
            <person name="Maruyama S."/>
            <person name="Arias M.C."/>
            <person name="Ball S.G."/>
            <person name="Gile G.H."/>
            <person name="Hirakawa Y."/>
            <person name="Hopkins J.F."/>
            <person name="Kuo A."/>
            <person name="Rensing S.A."/>
            <person name="Schmutz J."/>
            <person name="Symeonidi A."/>
            <person name="Elias M."/>
            <person name="Eveleigh R.J."/>
            <person name="Herman E.K."/>
            <person name="Klute M.J."/>
            <person name="Nakayama T."/>
            <person name="Obornik M."/>
            <person name="Reyes-Prieto A."/>
            <person name="Armbrust E.V."/>
            <person name="Aves S.J."/>
            <person name="Beiko R.G."/>
            <person name="Coutinho P."/>
            <person name="Dacks J.B."/>
            <person name="Durnford D.G."/>
            <person name="Fast N.M."/>
            <person name="Green B.R."/>
            <person name="Grisdale C.J."/>
            <person name="Hempel F."/>
            <person name="Henrissat B."/>
            <person name="Hoppner M.P."/>
            <person name="Ishida K."/>
            <person name="Kim E."/>
            <person name="Koreny L."/>
            <person name="Kroth P.G."/>
            <person name="Liu Y."/>
            <person name="Malik S.B."/>
            <person name="Maier U.G."/>
            <person name="McRose D."/>
            <person name="Mock T."/>
            <person name="Neilson J.A."/>
            <person name="Onodera N.T."/>
            <person name="Poole A.M."/>
            <person name="Pritham E.J."/>
            <person name="Richards T.A."/>
            <person name="Rocap G."/>
            <person name="Roy S.W."/>
            <person name="Sarai C."/>
            <person name="Schaack S."/>
            <person name="Shirato S."/>
            <person name="Slamovits C.H."/>
            <person name="Spencer D.F."/>
            <person name="Suzuki S."/>
            <person name="Worden A.Z."/>
            <person name="Zauner S."/>
            <person name="Barry K."/>
            <person name="Bell C."/>
            <person name="Bharti A.K."/>
            <person name="Crow J.A."/>
            <person name="Grimwood J."/>
            <person name="Kramer R."/>
            <person name="Lindquist E."/>
            <person name="Lucas S."/>
            <person name="Salamov A."/>
            <person name="McFadden G.I."/>
            <person name="Lane C.E."/>
            <person name="Keeling P.J."/>
            <person name="Gray M.W."/>
            <person name="Grigoriev I.V."/>
            <person name="Archibald J.M."/>
        </authorList>
    </citation>
    <scope>NUCLEOTIDE SEQUENCE</scope>
    <source>
        <strain evidence="6 8">CCMP2712</strain>
    </source>
</reference>
<dbReference type="InterPro" id="IPR050821">
    <property type="entry name" value="Cytosolic_carboxypeptidase"/>
</dbReference>
<evidence type="ECO:0000256" key="1">
    <source>
        <dbReference type="ARBA" id="ARBA00001947"/>
    </source>
</evidence>
<evidence type="ECO:0000313" key="7">
    <source>
        <dbReference type="EnsemblProtists" id="EKX36332"/>
    </source>
</evidence>
<feature type="region of interest" description="Disordered" evidence="4">
    <location>
        <begin position="269"/>
        <end position="307"/>
    </location>
</feature>
<dbReference type="GO" id="GO:0006508">
    <property type="term" value="P:proteolysis"/>
    <property type="evidence" value="ECO:0007669"/>
    <property type="project" value="InterPro"/>
</dbReference>
<keyword evidence="8" id="KW-1185">Reference proteome</keyword>
<feature type="compositionally biased region" description="Acidic residues" evidence="4">
    <location>
        <begin position="269"/>
        <end position="284"/>
    </location>
</feature>